<dbReference type="InterPro" id="IPR036890">
    <property type="entry name" value="HATPase_C_sf"/>
</dbReference>
<feature type="coiled-coil region" evidence="9">
    <location>
        <begin position="191"/>
        <end position="225"/>
    </location>
</feature>
<keyword evidence="10" id="KW-1133">Transmembrane helix</keyword>
<dbReference type="Proteomes" id="UP000013988">
    <property type="component" value="Unassembled WGS sequence"/>
</dbReference>
<feature type="transmembrane region" description="Helical" evidence="10">
    <location>
        <begin position="96"/>
        <end position="116"/>
    </location>
</feature>
<comment type="catalytic activity">
    <reaction evidence="1">
        <text>ATP + protein L-histidine = ADP + protein N-phospho-L-histidine.</text>
        <dbReference type="EC" id="2.7.13.3"/>
    </reaction>
</comment>
<name>R9CCG8_9CLOT</name>
<keyword evidence="14" id="KW-1185">Reference proteome</keyword>
<dbReference type="Gene3D" id="1.20.5.1930">
    <property type="match status" value="1"/>
</dbReference>
<evidence type="ECO:0000313" key="14">
    <source>
        <dbReference type="Proteomes" id="UP000013988"/>
    </source>
</evidence>
<dbReference type="EMBL" id="ASRV01000078">
    <property type="protein sequence ID" value="EOR26948.1"/>
    <property type="molecule type" value="Genomic_DNA"/>
</dbReference>
<feature type="domain" description="Histidine kinase/HSP90-like ATPase" evidence="11">
    <location>
        <begin position="338"/>
        <end position="423"/>
    </location>
</feature>
<feature type="transmembrane region" description="Helical" evidence="10">
    <location>
        <begin position="170"/>
        <end position="191"/>
    </location>
</feature>
<reference evidence="13 14" key="1">
    <citation type="submission" date="2013-03" db="EMBL/GenBank/DDBJ databases">
        <title>Whole genome shotgun sequencing of Clostridium sartagoforme AAU1.</title>
        <authorList>
            <person name="Joshi C.G."/>
            <person name="Duggirala S.M."/>
            <person name="Nathani N.M."/>
            <person name="Bhatt V.D."/>
            <person name="Patel A.K."/>
            <person name="Pandya P.R."/>
            <person name="KaPatel J.A."/>
        </authorList>
    </citation>
    <scope>NUCLEOTIDE SEQUENCE [LARGE SCALE GENOMIC DNA]</scope>
    <source>
        <strain evidence="13 14">AAU1</strain>
    </source>
</reference>
<evidence type="ECO:0000256" key="6">
    <source>
        <dbReference type="ARBA" id="ARBA00022777"/>
    </source>
</evidence>
<organism evidence="13 14">
    <name type="scientific">Clostridium sartagoforme AAU1</name>
    <dbReference type="NCBI Taxonomy" id="1202534"/>
    <lineage>
        <taxon>Bacteria</taxon>
        <taxon>Bacillati</taxon>
        <taxon>Bacillota</taxon>
        <taxon>Clostridia</taxon>
        <taxon>Eubacteriales</taxon>
        <taxon>Clostridiaceae</taxon>
        <taxon>Clostridium</taxon>
    </lineage>
</organism>
<evidence type="ECO:0000256" key="9">
    <source>
        <dbReference type="SAM" id="Coils"/>
    </source>
</evidence>
<keyword evidence="9" id="KW-0175">Coiled coil</keyword>
<dbReference type="SUPFAM" id="SSF55874">
    <property type="entry name" value="ATPase domain of HSP90 chaperone/DNA topoisomerase II/histidine kinase"/>
    <property type="match status" value="1"/>
</dbReference>
<proteinExistence type="predicted"/>
<keyword evidence="8" id="KW-0902">Two-component regulatory system</keyword>
<dbReference type="PATRIC" id="fig|1202534.3.peg.1284"/>
<dbReference type="Gene3D" id="3.30.565.10">
    <property type="entry name" value="Histidine kinase-like ATPase, C-terminal domain"/>
    <property type="match status" value="1"/>
</dbReference>
<keyword evidence="3" id="KW-0597">Phosphoprotein</keyword>
<evidence type="ECO:0000256" key="4">
    <source>
        <dbReference type="ARBA" id="ARBA00022679"/>
    </source>
</evidence>
<accession>R9CCG8</accession>
<keyword evidence="5" id="KW-0547">Nucleotide-binding</keyword>
<dbReference type="GO" id="GO:0005524">
    <property type="term" value="F:ATP binding"/>
    <property type="evidence" value="ECO:0007669"/>
    <property type="project" value="UniProtKB-KW"/>
</dbReference>
<keyword evidence="7" id="KW-0067">ATP-binding</keyword>
<dbReference type="GO" id="GO:0016020">
    <property type="term" value="C:membrane"/>
    <property type="evidence" value="ECO:0007669"/>
    <property type="project" value="InterPro"/>
</dbReference>
<dbReference type="InterPro" id="IPR003594">
    <property type="entry name" value="HATPase_dom"/>
</dbReference>
<dbReference type="GO" id="GO:0000155">
    <property type="term" value="F:phosphorelay sensor kinase activity"/>
    <property type="evidence" value="ECO:0007669"/>
    <property type="project" value="InterPro"/>
</dbReference>
<feature type="transmembrane region" description="Helical" evidence="10">
    <location>
        <begin position="136"/>
        <end position="158"/>
    </location>
</feature>
<dbReference type="Pfam" id="PF07730">
    <property type="entry name" value="HisKA_3"/>
    <property type="match status" value="1"/>
</dbReference>
<evidence type="ECO:0000259" key="12">
    <source>
        <dbReference type="Pfam" id="PF07730"/>
    </source>
</evidence>
<comment type="caution">
    <text evidence="13">The sequence shown here is derived from an EMBL/GenBank/DDBJ whole genome shotgun (WGS) entry which is preliminary data.</text>
</comment>
<dbReference type="EC" id="2.7.13.3" evidence="2"/>
<evidence type="ECO:0000256" key="3">
    <source>
        <dbReference type="ARBA" id="ARBA00022553"/>
    </source>
</evidence>
<feature type="domain" description="Signal transduction histidine kinase subgroup 3 dimerisation and phosphoacceptor" evidence="12">
    <location>
        <begin position="230"/>
        <end position="295"/>
    </location>
</feature>
<evidence type="ECO:0000256" key="1">
    <source>
        <dbReference type="ARBA" id="ARBA00000085"/>
    </source>
</evidence>
<keyword evidence="10" id="KW-0472">Membrane</keyword>
<evidence type="ECO:0000256" key="5">
    <source>
        <dbReference type="ARBA" id="ARBA00022741"/>
    </source>
</evidence>
<evidence type="ECO:0000256" key="8">
    <source>
        <dbReference type="ARBA" id="ARBA00023012"/>
    </source>
</evidence>
<dbReference type="InterPro" id="IPR050482">
    <property type="entry name" value="Sensor_HK_TwoCompSys"/>
</dbReference>
<keyword evidence="4" id="KW-0808">Transferase</keyword>
<keyword evidence="6 13" id="KW-0418">Kinase</keyword>
<protein>
    <recommendedName>
        <fullName evidence="2">histidine kinase</fullName>
        <ecNumber evidence="2">2.7.13.3</ecNumber>
    </recommendedName>
</protein>
<dbReference type="GO" id="GO:0046983">
    <property type="term" value="F:protein dimerization activity"/>
    <property type="evidence" value="ECO:0007669"/>
    <property type="project" value="InterPro"/>
</dbReference>
<evidence type="ECO:0000259" key="11">
    <source>
        <dbReference type="Pfam" id="PF02518"/>
    </source>
</evidence>
<dbReference type="AlphaFoldDB" id="R9CCG8"/>
<gene>
    <name evidence="13" type="ORF">A500_06391</name>
</gene>
<evidence type="ECO:0000313" key="13">
    <source>
        <dbReference type="EMBL" id="EOR26948.1"/>
    </source>
</evidence>
<dbReference type="CDD" id="cd16917">
    <property type="entry name" value="HATPase_UhpB-NarQ-NarX-like"/>
    <property type="match status" value="1"/>
</dbReference>
<dbReference type="PANTHER" id="PTHR24421:SF10">
    <property type="entry name" value="NITRATE_NITRITE SENSOR PROTEIN NARQ"/>
    <property type="match status" value="1"/>
</dbReference>
<feature type="transmembrane region" description="Helical" evidence="10">
    <location>
        <begin position="43"/>
        <end position="61"/>
    </location>
</feature>
<evidence type="ECO:0000256" key="7">
    <source>
        <dbReference type="ARBA" id="ARBA00022840"/>
    </source>
</evidence>
<evidence type="ECO:0000256" key="2">
    <source>
        <dbReference type="ARBA" id="ARBA00012438"/>
    </source>
</evidence>
<feature type="transmembrane region" description="Helical" evidence="10">
    <location>
        <begin position="67"/>
        <end position="84"/>
    </location>
</feature>
<evidence type="ECO:0000256" key="10">
    <source>
        <dbReference type="SAM" id="Phobius"/>
    </source>
</evidence>
<sequence>MIDNSNRNIIKVVYTIENIQINIIKSNSVMREFMTKIFDIRNFTNWIKLFTYISATILLIVNNNFQSLIYIIPTIVLVFLVNYSRDYFIVSKNKSIVYIIISMTFEMILILSISFFDKNNINLLLFFVFVSSTVIIHKFIYSIFLIIVYLSSTFIIYIVQNGFTQAMQSFLAMIFNYGVAIAFVVGMSYLVKIQISEKEKLARMNEELEETYKKLIESSAAAEKLIVEKERTRMAREIHDTLAHTLTTLIIQLEACKKLASKAPYRLPEELEKAQKLSRSGFNDVKRSIKALRPEVMEEKSFFSSINAIINETMENTKAKVTLNNLLSKEIKLESQMEITLFRVIQESITNSIRHGQASEIEINMEIKDNILKLSINDNGIGCSNLKKGYGTQGIEERVESLKGTVEFYSSKGKGFKTNVLIPCEVL</sequence>
<dbReference type="PANTHER" id="PTHR24421">
    <property type="entry name" value="NITRATE/NITRITE SENSOR PROTEIN NARX-RELATED"/>
    <property type="match status" value="1"/>
</dbReference>
<keyword evidence="10" id="KW-0812">Transmembrane</keyword>
<dbReference type="Pfam" id="PF02518">
    <property type="entry name" value="HATPase_c"/>
    <property type="match status" value="1"/>
</dbReference>
<dbReference type="InterPro" id="IPR011712">
    <property type="entry name" value="Sig_transdc_His_kin_sub3_dim/P"/>
</dbReference>